<dbReference type="RefSeq" id="WP_345677553.1">
    <property type="nucleotide sequence ID" value="NZ_BAABHS010000016.1"/>
</dbReference>
<dbReference type="InterPro" id="IPR001932">
    <property type="entry name" value="PPM-type_phosphatase-like_dom"/>
</dbReference>
<name>A0ABP9HMR7_9ACTN</name>
<keyword evidence="2" id="KW-0812">Transmembrane</keyword>
<comment type="caution">
    <text evidence="4">The sequence shown here is derived from an EMBL/GenBank/DDBJ whole genome shotgun (WGS) entry which is preliminary data.</text>
</comment>
<protein>
    <submittedName>
        <fullName evidence="4">PP2C family protein-serine/threonine phosphatase</fullName>
    </submittedName>
</protein>
<dbReference type="SUPFAM" id="SSF81606">
    <property type="entry name" value="PP2C-like"/>
    <property type="match status" value="1"/>
</dbReference>
<evidence type="ECO:0000256" key="2">
    <source>
        <dbReference type="SAM" id="Phobius"/>
    </source>
</evidence>
<dbReference type="PANTHER" id="PTHR43156">
    <property type="entry name" value="STAGE II SPORULATION PROTEIN E-RELATED"/>
    <property type="match status" value="1"/>
</dbReference>
<gene>
    <name evidence="4" type="ORF">GCM10023205_46570</name>
</gene>
<sequence>MANASLAPATIAANGGRRLADRLDRLRRLFSMGPPPRPESRHRSRWTAGARLLVVALAAIVVAAHVSSPGDARPRPFLILLLVMAAMSTSLPVTAGLAVASLGSVTFAELLTPEPLWSAGYLVFALSGAFVVLALCGFRRRQRRRLTAVYDVAECAQLAVRRVPVTRMYDLTFAHVYLPCAEAANIGGDWYDMQPSPHGVRAVIGDVTGHGLPVVAAATALLGTFSESGYHESDLREVGRRLDVRMQRQNLWARHINSDPHSRYSTALLLGFGDGYVDIANFGHVPPLLVRGGQVHALDLEPSLPLGMGNMTGEPPVTHRVPLAVGDALVMVTDGVTESRDRDGEFYPLADRLGTLAAHCGDAEALRDGLLRDLADFRGSDTSDDTAVLIAERTPDRDRIDYDPDTVRLYAKNALWS</sequence>
<dbReference type="InterPro" id="IPR036457">
    <property type="entry name" value="PPM-type-like_dom_sf"/>
</dbReference>
<dbReference type="Proteomes" id="UP001500466">
    <property type="component" value="Unassembled WGS sequence"/>
</dbReference>
<feature type="transmembrane region" description="Helical" evidence="2">
    <location>
        <begin position="44"/>
        <end position="66"/>
    </location>
</feature>
<reference evidence="5" key="1">
    <citation type="journal article" date="2019" name="Int. J. Syst. Evol. Microbiol.">
        <title>The Global Catalogue of Microorganisms (GCM) 10K type strain sequencing project: providing services to taxonomists for standard genome sequencing and annotation.</title>
        <authorList>
            <consortium name="The Broad Institute Genomics Platform"/>
            <consortium name="The Broad Institute Genome Sequencing Center for Infectious Disease"/>
            <person name="Wu L."/>
            <person name="Ma J."/>
        </authorList>
    </citation>
    <scope>NUCLEOTIDE SEQUENCE [LARGE SCALE GENOMIC DNA]</scope>
    <source>
        <strain evidence="5">JCM 17986</strain>
    </source>
</reference>
<keyword evidence="1" id="KW-0378">Hydrolase</keyword>
<evidence type="ECO:0000313" key="5">
    <source>
        <dbReference type="Proteomes" id="UP001500466"/>
    </source>
</evidence>
<dbReference type="Pfam" id="PF07228">
    <property type="entry name" value="SpoIIE"/>
    <property type="match status" value="1"/>
</dbReference>
<evidence type="ECO:0000259" key="3">
    <source>
        <dbReference type="PROSITE" id="PS51746"/>
    </source>
</evidence>
<evidence type="ECO:0000313" key="4">
    <source>
        <dbReference type="EMBL" id="GAA4974575.1"/>
    </source>
</evidence>
<feature type="transmembrane region" description="Helical" evidence="2">
    <location>
        <begin position="119"/>
        <end position="138"/>
    </location>
</feature>
<accession>A0ABP9HMR7</accession>
<feature type="domain" description="PPM-type phosphatase" evidence="3">
    <location>
        <begin position="172"/>
        <end position="393"/>
    </location>
</feature>
<dbReference type="PROSITE" id="PS51746">
    <property type="entry name" value="PPM_2"/>
    <property type="match status" value="1"/>
</dbReference>
<dbReference type="PANTHER" id="PTHR43156:SF2">
    <property type="entry name" value="STAGE II SPORULATION PROTEIN E"/>
    <property type="match status" value="1"/>
</dbReference>
<keyword evidence="2" id="KW-0472">Membrane</keyword>
<evidence type="ECO:0000256" key="1">
    <source>
        <dbReference type="ARBA" id="ARBA00022801"/>
    </source>
</evidence>
<dbReference type="InterPro" id="IPR052016">
    <property type="entry name" value="Bact_Sigma-Reg"/>
</dbReference>
<dbReference type="SMART" id="SM00331">
    <property type="entry name" value="PP2C_SIG"/>
    <property type="match status" value="1"/>
</dbReference>
<feature type="transmembrane region" description="Helical" evidence="2">
    <location>
        <begin position="78"/>
        <end position="99"/>
    </location>
</feature>
<organism evidence="4 5">
    <name type="scientific">Yinghuangia aomiensis</name>
    <dbReference type="NCBI Taxonomy" id="676205"/>
    <lineage>
        <taxon>Bacteria</taxon>
        <taxon>Bacillati</taxon>
        <taxon>Actinomycetota</taxon>
        <taxon>Actinomycetes</taxon>
        <taxon>Kitasatosporales</taxon>
        <taxon>Streptomycetaceae</taxon>
        <taxon>Yinghuangia</taxon>
    </lineage>
</organism>
<dbReference type="Gene3D" id="3.60.40.10">
    <property type="entry name" value="PPM-type phosphatase domain"/>
    <property type="match status" value="1"/>
</dbReference>
<dbReference type="EMBL" id="BAABHS010000016">
    <property type="protein sequence ID" value="GAA4974575.1"/>
    <property type="molecule type" value="Genomic_DNA"/>
</dbReference>
<proteinExistence type="predicted"/>
<keyword evidence="5" id="KW-1185">Reference proteome</keyword>
<keyword evidence="2" id="KW-1133">Transmembrane helix</keyword>